<dbReference type="InterPro" id="IPR035906">
    <property type="entry name" value="MetI-like_sf"/>
</dbReference>
<dbReference type="PROSITE" id="PS50928">
    <property type="entry name" value="ABC_TM1"/>
    <property type="match status" value="1"/>
</dbReference>
<evidence type="ECO:0000256" key="5">
    <source>
        <dbReference type="ARBA" id="ARBA00022989"/>
    </source>
</evidence>
<dbReference type="PANTHER" id="PTHR43163:SF6">
    <property type="entry name" value="DIPEPTIDE TRANSPORT SYSTEM PERMEASE PROTEIN DPPB-RELATED"/>
    <property type="match status" value="1"/>
</dbReference>
<feature type="transmembrane region" description="Helical" evidence="7">
    <location>
        <begin position="123"/>
        <end position="143"/>
    </location>
</feature>
<accession>A0ABN0VRF6</accession>
<organism evidence="9 10">
    <name type="scientific">Bacillus carboniphilus</name>
    <dbReference type="NCBI Taxonomy" id="86663"/>
    <lineage>
        <taxon>Bacteria</taxon>
        <taxon>Bacillati</taxon>
        <taxon>Bacillota</taxon>
        <taxon>Bacilli</taxon>
        <taxon>Bacillales</taxon>
        <taxon>Bacillaceae</taxon>
        <taxon>Bacillus</taxon>
    </lineage>
</organism>
<evidence type="ECO:0000256" key="7">
    <source>
        <dbReference type="RuleBase" id="RU363032"/>
    </source>
</evidence>
<feature type="domain" description="ABC transmembrane type-1" evidence="8">
    <location>
        <begin position="84"/>
        <end position="282"/>
    </location>
</feature>
<evidence type="ECO:0000313" key="10">
    <source>
        <dbReference type="Proteomes" id="UP001500782"/>
    </source>
</evidence>
<proteinExistence type="inferred from homology"/>
<protein>
    <recommendedName>
        <fullName evidence="8">ABC transmembrane type-1 domain-containing protein</fullName>
    </recommendedName>
</protein>
<comment type="caution">
    <text evidence="9">The sequence shown here is derived from an EMBL/GenBank/DDBJ whole genome shotgun (WGS) entry which is preliminary data.</text>
</comment>
<dbReference type="Proteomes" id="UP001500782">
    <property type="component" value="Unassembled WGS sequence"/>
</dbReference>
<evidence type="ECO:0000256" key="6">
    <source>
        <dbReference type="ARBA" id="ARBA00023136"/>
    </source>
</evidence>
<dbReference type="Pfam" id="PF00528">
    <property type="entry name" value="BPD_transp_1"/>
    <property type="match status" value="1"/>
</dbReference>
<reference evidence="9 10" key="1">
    <citation type="journal article" date="2019" name="Int. J. Syst. Evol. Microbiol.">
        <title>The Global Catalogue of Microorganisms (GCM) 10K type strain sequencing project: providing services to taxonomists for standard genome sequencing and annotation.</title>
        <authorList>
            <consortium name="The Broad Institute Genomics Platform"/>
            <consortium name="The Broad Institute Genome Sequencing Center for Infectious Disease"/>
            <person name="Wu L."/>
            <person name="Ma J."/>
        </authorList>
    </citation>
    <scope>NUCLEOTIDE SEQUENCE [LARGE SCALE GENOMIC DNA]</scope>
    <source>
        <strain evidence="9 10">JCM 9731</strain>
    </source>
</reference>
<evidence type="ECO:0000259" key="8">
    <source>
        <dbReference type="PROSITE" id="PS50928"/>
    </source>
</evidence>
<dbReference type="PANTHER" id="PTHR43163">
    <property type="entry name" value="DIPEPTIDE TRANSPORT SYSTEM PERMEASE PROTEIN DPPB-RELATED"/>
    <property type="match status" value="1"/>
</dbReference>
<keyword evidence="6 7" id="KW-0472">Membrane</keyword>
<comment type="subcellular location">
    <subcellularLocation>
        <location evidence="1 7">Cell membrane</location>
        <topology evidence="1 7">Multi-pass membrane protein</topology>
    </subcellularLocation>
</comment>
<dbReference type="Gene3D" id="1.10.3720.10">
    <property type="entry name" value="MetI-like"/>
    <property type="match status" value="1"/>
</dbReference>
<keyword evidence="2 7" id="KW-0813">Transport</keyword>
<dbReference type="EMBL" id="BAAADJ010000003">
    <property type="protein sequence ID" value="GAA0315420.1"/>
    <property type="molecule type" value="Genomic_DNA"/>
</dbReference>
<evidence type="ECO:0000256" key="1">
    <source>
        <dbReference type="ARBA" id="ARBA00004651"/>
    </source>
</evidence>
<keyword evidence="10" id="KW-1185">Reference proteome</keyword>
<feature type="transmembrane region" description="Helical" evidence="7">
    <location>
        <begin position="9"/>
        <end position="26"/>
    </location>
</feature>
<evidence type="ECO:0000313" key="9">
    <source>
        <dbReference type="EMBL" id="GAA0315420.1"/>
    </source>
</evidence>
<evidence type="ECO:0000256" key="3">
    <source>
        <dbReference type="ARBA" id="ARBA00022475"/>
    </source>
</evidence>
<keyword evidence="5 7" id="KW-1133">Transmembrane helix</keyword>
<keyword evidence="4 7" id="KW-0812">Transmembrane</keyword>
<evidence type="ECO:0000256" key="4">
    <source>
        <dbReference type="ARBA" id="ARBA00022692"/>
    </source>
</evidence>
<dbReference type="SUPFAM" id="SSF161098">
    <property type="entry name" value="MetI-like"/>
    <property type="match status" value="1"/>
</dbReference>
<feature type="transmembrane region" description="Helical" evidence="7">
    <location>
        <begin position="90"/>
        <end position="111"/>
    </location>
</feature>
<dbReference type="InterPro" id="IPR000515">
    <property type="entry name" value="MetI-like"/>
</dbReference>
<comment type="similarity">
    <text evidence="7">Belongs to the binding-protein-dependent transport system permease family.</text>
</comment>
<feature type="transmembrane region" description="Helical" evidence="7">
    <location>
        <begin position="266"/>
        <end position="287"/>
    </location>
</feature>
<feature type="transmembrane region" description="Helical" evidence="7">
    <location>
        <begin position="163"/>
        <end position="179"/>
    </location>
</feature>
<evidence type="ECO:0000256" key="2">
    <source>
        <dbReference type="ARBA" id="ARBA00022448"/>
    </source>
</evidence>
<name>A0ABN0VRF6_9BACI</name>
<sequence>MIWQIIKNLLIFLLIVLGFILILLLPKEREMIYIGPGTFEAHYPFTWDLYKANINEFIDYFQTENGFGKSRTGSPMGEEVERLFKRSLNIVIPAYLLSMIFGTIVGVLQFYFRKSKRGKVHAFFSWIFSSIPDFFLYIAIQYALIKLMRAGFPQFDLYGHENWYSFIMPLIVITIFPYLHMVKFTSASLANEMGQEYLRTAYAKGVGHVKALKHMLWNCWSTIINQSQLVMIYILSSLPIIEKLSSYNGAGYQLLESILKQDAVRALAFIIPFLGLMFIVIVVSQMIKYRLIPKEVREEG</sequence>
<dbReference type="RefSeq" id="WP_343795621.1">
    <property type="nucleotide sequence ID" value="NZ_BAAADJ010000003.1"/>
</dbReference>
<gene>
    <name evidence="9" type="ORF">GCM10008967_02460</name>
</gene>
<keyword evidence="3" id="KW-1003">Cell membrane</keyword>